<dbReference type="InParanoid" id="A0A078AGU3"/>
<reference evidence="5 6" key="1">
    <citation type="submission" date="2014-06" db="EMBL/GenBank/DDBJ databases">
        <authorList>
            <person name="Swart Estienne"/>
        </authorList>
    </citation>
    <scope>NUCLEOTIDE SEQUENCE [LARGE SCALE GENOMIC DNA]</scope>
    <source>
        <strain evidence="5 6">130c</strain>
    </source>
</reference>
<evidence type="ECO:0000256" key="1">
    <source>
        <dbReference type="PROSITE-ProRule" id="PRU00076"/>
    </source>
</evidence>
<feature type="compositionally biased region" description="Basic and acidic residues" evidence="2">
    <location>
        <begin position="4510"/>
        <end position="4521"/>
    </location>
</feature>
<dbReference type="InterPro" id="IPR002049">
    <property type="entry name" value="LE_dom"/>
</dbReference>
<proteinExistence type="predicted"/>
<feature type="disulfide bond" evidence="1">
    <location>
        <begin position="2436"/>
        <end position="2445"/>
    </location>
</feature>
<gene>
    <name evidence="5" type="primary">Contig18418.g19568</name>
    <name evidence="5" type="ORF">STYLEM_10445</name>
</gene>
<dbReference type="SMART" id="SM00181">
    <property type="entry name" value="EGF"/>
    <property type="match status" value="5"/>
</dbReference>
<comment type="caution">
    <text evidence="1">Lacks conserved residue(s) required for the propagation of feature annotation.</text>
</comment>
<organism evidence="5 6">
    <name type="scientific">Stylonychia lemnae</name>
    <name type="common">Ciliate</name>
    <dbReference type="NCBI Taxonomy" id="5949"/>
    <lineage>
        <taxon>Eukaryota</taxon>
        <taxon>Sar</taxon>
        <taxon>Alveolata</taxon>
        <taxon>Ciliophora</taxon>
        <taxon>Intramacronucleata</taxon>
        <taxon>Spirotrichea</taxon>
        <taxon>Stichotrichia</taxon>
        <taxon>Sporadotrichida</taxon>
        <taxon>Oxytrichidae</taxon>
        <taxon>Stylonychinae</taxon>
        <taxon>Stylonychia</taxon>
    </lineage>
</organism>
<evidence type="ECO:0000256" key="3">
    <source>
        <dbReference type="SAM" id="Phobius"/>
    </source>
</evidence>
<dbReference type="Pfam" id="PF00053">
    <property type="entry name" value="EGF_laminin"/>
    <property type="match status" value="2"/>
</dbReference>
<evidence type="ECO:0000313" key="5">
    <source>
        <dbReference type="EMBL" id="CDW81429.1"/>
    </source>
</evidence>
<protein>
    <submittedName>
        <fullName evidence="5">Laminin subunit alpha-like</fullName>
    </submittedName>
</protein>
<dbReference type="PROSITE" id="PS50026">
    <property type="entry name" value="EGF_3"/>
    <property type="match status" value="1"/>
</dbReference>
<evidence type="ECO:0000313" key="6">
    <source>
        <dbReference type="Proteomes" id="UP000039865"/>
    </source>
</evidence>
<dbReference type="PROSITE" id="PS00022">
    <property type="entry name" value="EGF_1"/>
    <property type="match status" value="1"/>
</dbReference>
<keyword evidence="3" id="KW-1133">Transmembrane helix</keyword>
<dbReference type="PANTHER" id="PTHR24033:SF151">
    <property type="entry name" value="NOTCH 2"/>
    <property type="match status" value="1"/>
</dbReference>
<name>A0A078AGU3_STYLE</name>
<feature type="region of interest" description="Disordered" evidence="2">
    <location>
        <begin position="4494"/>
        <end position="4521"/>
    </location>
</feature>
<dbReference type="CDD" id="cd00055">
    <property type="entry name" value="EGF_Lam"/>
    <property type="match status" value="2"/>
</dbReference>
<dbReference type="SMART" id="SM00180">
    <property type="entry name" value="EGF_Lam"/>
    <property type="match status" value="2"/>
</dbReference>
<keyword evidence="6" id="KW-1185">Reference proteome</keyword>
<dbReference type="InterPro" id="IPR000742">
    <property type="entry name" value="EGF"/>
</dbReference>
<feature type="domain" description="EGF-like" evidence="4">
    <location>
        <begin position="2405"/>
        <end position="2446"/>
    </location>
</feature>
<sequence>MPAEVFVTFAKDQVEPPLEFPLVEIHTFNQYFTFQIEQPKSIYRQQSSIETSFTLPKSSGEGFIFRLKAELSSAFSDEVQQGMRVSLVNKGSEKGILADASSLDYNQGSINIEYVELQEGVEYTVRYDLYDKELISSGDVGERSQSKSTVMCQLPFVTQELLVIDKKLAKSRIQQHNRNPDREAFELSADIKCQLDHLNNTMDSEYGEDNLYCEPYTYNYKSGSIPYNSDYRIFKEHKFNVRGAQNKLITYWYEMTVGINFMVSSSVKVLLVREDKKFEIGNQLECLFDKSCVLASMSQKNMMKIDVILTTGKYKLVFLEDESTGMRRFLDTEANLELRPISLKFNSYPVLQNEERVNCPYLYMERDFIQERFITGKGGRRFQMQDKIIMNVFNLTQQFDIKPEKDSLIKIRVKEAYGVNAAVVLNQGEDCIVQSEQVGTTEMLLGEVQKGKLYYITFSFDSSVIQVSEFFQCPHFNVEISMIPTDEAKKMVKEGDQSVSDLESQEALASIFANTKTASVDSGYAFVDHQKIFQFKSLQDILNFEMSSVRFYVLEKTQMFVEVFYEPYLYDVDISIVSNDALNVRSHQNLNELKTVDWTKYKGDKKIFIELEPGSYDIKFVQKLLPHAFSSLKEYAIKTCQFQLLMILNSKVDRQQILPPSLNYLGLIGPKGSDFGEVVYHCSGCIIENEMFKTIEFLIDDDNNDVNFNAIMSSSNNKLELLFEYVEDVKTDLKIQGSYGQIFDNEVKKGNKTGIRGRIAKGIAEQNEQSLSVSKLQNKKKYRIVLQNNADNELITFDLRIELIEKPQNQQVFSSQKILPASIDEIKRFKKRGEGLKESDFLIGTKFMLNFMDENSLKPFLRKSNKVYQSKYYENGEPFLMNLKFEVNEEQAQIYAQVIDYSAVAGLGISIIRADDLNDDWEIVSTPEKYHSYISPQSLTRGSYYLVVTPMTKFEKGVDDMIRFSIDFVYGTEKSGIMVQMVLNTLELCDLPSLPRALKGPQFIHPLSGQSINHEIKVKLSDLISQDQIKFEIIEQSLVIVYAEVPKDLTTLSLMLSKDKGTFKRKVKSSDINKDADNFLKASEFKHINVVQIREFLSPGVYTIKIGADEPNTIAYPSSCVSALVKFSVTPTKNAKSSLMDQCQDLNNVGSNLKFGSVVRSNLTYNLGTRVFDTAYINLDEQGEGPFMIYIQTNYDQQVEGQLGIGLYKFDKDSRQFSEEQQYLVQDSQSNLFAVVPQGVYVMAIQSLSNHADKYRKALGVLSMKQRGGNDLKLLPSPCLNVTYTYYITSAANHDSQTLNMGFEEFIINAFMGGGELEKMMKQSEDDKILRQEMEDILKPQCQYEEMPKKIQGGETRVDNTYNLQLGTKSVQFVDILAEEDSYFKLFINVPNPKNNLNAFLYGQDSKLLGYTIPNAGQRQIWLYLQSQLKPYRLKIVQDSLDQTDNCPFYEMRVSLNPVKAMIEDDLKCTKKEAPPSEIKIGTENFDLDGEYQLSSEFFSKYSKGTSSKKMISYDINVQIPDIKRQYYFDIETRFDFEVADVKIMLFAQNQKNKNDLIFLGESEWIDQRIEDVSIITEESGYNMVSRLRLNNVKDDLSLGQELSENYVMRLIFSNQIAEMFSELTTNKVVDSSTVLCITFDLSVRITQVIHDEDNYTPDTDPTENELIRIDWQGGKLKDQKFDSRQKLSVFLQFKESMKEEFKTLKFTPFVYLVSIDYQKMDDTKIFPQTTRLSTVDKSSIILTFGHGVLQKGKCYRMLFDTQTLGVRYEDIAMKDQNVICTSSCACNNKGMQSCDEANGICLCHEPFTGPDCSQCMKGYTYDPTTMECHQSMRCIQNNGTIDCNAHGTCSEDPISGQAQCKCFLGFENDGFDFCGRCADPMFLYPNCESRNWIVEPSSYNCDNLPTRMPPQLYNDNYFTQTVPLQNSDGQGIWTGIFKLEPPSALVNKYTSTHQFIVPQNSMLRLFIDTHNSGVQAKFRVLDSNKVLLASSAPDKFQIEYEGNPETDLLYMPLDETDKSKPFYLEFEFEFVKVDQATDKCHMLEIYMLIQPIQNVQNLLVCSSEDIEASRQSKKLSYRLDYESQFITEKFILASNMLDTRNQNIKQSTDEFITIVYDLSVTRGGNALSAIASYSFEELAVELSLTDKKTSNVIAIETFGSLEDIDTQIKDMTPTNDMVSYVEIPNLEAGDYTLQIMIQKGLFLKKSVNDIACIGFDFTLEYVARSGSSASDENAELEVVSVMPLKQQIKRLLERRKFKVQVKFNRDVDINNLEASETELSKTFFLQNLRNSSDRLASQSLMQADKDGFVMYFDFSVVFKRNITEETCYSLMIDSRLFKLPNIETKYCLVPYKEREVKCNPNAMARLEGGKCQCSYPYKGAECEECDSGFIVEQDFLKHSLCVIDLKQCSPAICNNHGDCIQIGKEKKLTDYQCRCEEKYDGKYCNKCKDTNYAYPDCHTMLAEGMNSQDQSNHLQRRKYRQDGYQKDKQDYSFSEIAEGIHKEQCPVSNYPRNLNRIEFLGEFGGDMHLADFYSVNHDKDNVIQLTPKKPGVLKVLIQQPELQELTYSNENFDIEIGLYDPATDKFLASTMNHKLEFRENKNYRNGKLDYSWLHYQFESQHIGKLFYVTFRAVNFSVSIDQYLSECETVYIELQFAEQEHKCQDSQVVPQMGSSAGVIKVESNSPYKSPLDRNTFTLRDNYQTFFYYQDYYLGDYYDKVGVEQDYEIKISIQQKFTELNLVDFLVEILDQGVNYQDIDMRKHQDSYIREPTCKLQCLLSGQKAFNEFHNVVQISAKSLIRVWLHQSTNDGKCANFQLFVEANRMNLNSDEIKSLNDVKCLELNLPQTFNIRRYLGAKEDDNRQNYVQKNFHYLERFRVDNLKNNSAHTINFELFETTLVRMVSSVHQHIEYDLVLRQVKDGNSKKLIDSKAKDYEDSIFAMLERGQYQLQLLFLSNEIYLQQPCQSVEMEISMVQMRDAKSQVNQFKDPSKNFNLEEILQHPERQQQVFRDNGISFYNINDQSMATNYQSYVELYNHKFSIPKMKDLGVLITVRSDFALNNVNFALTNVNNDRLLRNVRHENMVHLVASDIPGGDYELLIYAHNCLTNVQDSYERDQLKFLDVGFQIDLNFIRITKEDDFNQHTIMVDTKESTIKTQIDTIYTHEYNCYSKYVVLDNKIIPSFVNGRVDHAYEAMIVNPQITQHQMTYIPMKDQDAIRIILDRPNTVIKLFRSDQSIERDQPITQSYPANHGEQQVILGTNLKEGQSYIFVIEFAQDSTQAGGDFEDLTTDDDDYCEHFRIQIESFKQNSLCEQETRAETNYPQLNIDENYEDHTYKMNTQQQHISLEIIVTMPSADIIISLDYSYLFYMPEARLYKQMTQELQKLIGDVRAAEIQTETQDMSVYKFYDIQQGHYSLNITLPQKPKNCMTSFGVNVISQLSGSNIANFQTSNYGIVRTYISQEEIQDLNRYVESLPISLDTYKYLKDEEYMMVSEYIRMNEANNMNKITFKIKNQNSDKTSMLRVHIENSEILMTLRSVNVNTDLEKLRSSTIIKELTNDDYELIFEFSTEQARKKSTVFKNSFHITIQITPVQFFLDKYIRYQGSGLMNCDSSLNLPLSLTRHQNKRIYENEIVYEYPLLRLSGKLLATSPSIDSYKFRVNETSRFQFSFGMHLIGYQIILKLTEMTDSGNSWIGKQEFNLNTIDTTVPPGDYSLDIEQSQVMDWNSYSNWTNQGLLNNIQVCGIFSLQGKITPISNFGNIGGLNTISKCPIKNKLPTKIYKNPIKAKGGLEASINAEGNFIQAYRDVLIKKNANSHKQPSFDRIEIEAEDDAILTVFSQHKSQGTNIVIKLFDSFNSNSDKGNQPLYHTQSVAAYKHEESQVSYKIIKDRSYYLFVYYEGQLRFDSKTNQEKCDYFNMLLSIQTITKLKQDLTCLTERDDQMQNIKQLDKDLPKTIKDNDLKNGEFKFASYTELKYPSGFEVMMAKDQKDFISLTVDIKLNQAFDIDAQMRFDFANSLFDLNVFDNIKTDDVDSKSLPEDYVPITEQAPIKFNDLDATNDYIIRKVIGKGLRANNLYNFMLADEVSYYIFKEVYDAVKQPLCLYQNIEISIKTKDKNKVVIFSENTPLIVGMRPQPVNYTKKGNATQSLPHLLPKGLNFAKVSLDFSTAPFHKSYQIPRLRNMASKKQLAELFGLQILQPRSMDVLRIKKPATIVADSKNPLAVTLLFDVTEEAMADQAGVLMRLYVDWENLVNSEKKQIQMAEGLTIPMFAFEGKEIMNDQKGKREHVDNMKIFQDRIIKIKEQQKNITCLCVHGKCLDGEKYCYKCDNGWAGKLCDLKSDSSNINQDKGEDKISYKKRITDGSRLTRDRTSSDYDQNINIISNDRDRQRKGDFLQSDINIFQNDDLMRNQFKDQTQLTQDNKNIKTDDSSLLQSFGHLLWQLILFVLSLTILALIAYGIKNRKDFAQYIPLTQSENDDDQSQPALELKEFRSEDRRKQQQQNQKDATKLKTKEFPRDIRDQLNQSKPKQQTLDQQNIQEQEEFDAQTKLLTTELELFASEQDSASMLREQDSSGLYQQQYEASEQQYQEQEHFGLLDQQQYDQNIDQQPGAYHYDEYNYGNFQYYHEPQSQQVNEIATSHEIENVLKEMKDLDEDDEEYDEDAEIRRFI</sequence>
<dbReference type="PROSITE" id="PS01248">
    <property type="entry name" value="EGF_LAM_1"/>
    <property type="match status" value="1"/>
</dbReference>
<dbReference type="OrthoDB" id="10011303at2759"/>
<keyword evidence="3" id="KW-0812">Transmembrane</keyword>
<keyword evidence="1" id="KW-0245">EGF-like domain</keyword>
<evidence type="ECO:0000259" key="4">
    <source>
        <dbReference type="PROSITE" id="PS50026"/>
    </source>
</evidence>
<feature type="transmembrane region" description="Helical" evidence="3">
    <location>
        <begin position="4443"/>
        <end position="4464"/>
    </location>
</feature>
<keyword evidence="3" id="KW-0472">Membrane</keyword>
<dbReference type="InterPro" id="IPR051830">
    <property type="entry name" value="NOTCH_homolog"/>
</dbReference>
<keyword evidence="1" id="KW-1015">Disulfide bond</keyword>
<evidence type="ECO:0000256" key="2">
    <source>
        <dbReference type="SAM" id="MobiDB-lite"/>
    </source>
</evidence>
<dbReference type="EMBL" id="CCKQ01009924">
    <property type="protein sequence ID" value="CDW81429.1"/>
    <property type="molecule type" value="Genomic_DNA"/>
</dbReference>
<dbReference type="PANTHER" id="PTHR24033">
    <property type="entry name" value="EGF-LIKE DOMAIN-CONTAINING PROTEIN"/>
    <property type="match status" value="1"/>
</dbReference>
<accession>A0A078AGU3</accession>
<dbReference type="Proteomes" id="UP000039865">
    <property type="component" value="Unassembled WGS sequence"/>
</dbReference>